<dbReference type="AlphaFoldDB" id="A0A939PC18"/>
<dbReference type="InterPro" id="IPR024072">
    <property type="entry name" value="DHFR-like_dom_sf"/>
</dbReference>
<dbReference type="GO" id="GO:0009231">
    <property type="term" value="P:riboflavin biosynthetic process"/>
    <property type="evidence" value="ECO:0007669"/>
    <property type="project" value="InterPro"/>
</dbReference>
<dbReference type="Proteomes" id="UP000669179">
    <property type="component" value="Unassembled WGS sequence"/>
</dbReference>
<name>A0A939PC18_9ACTN</name>
<dbReference type="RefSeq" id="WP_208257929.1">
    <property type="nucleotide sequence ID" value="NZ_JAGEOJ010000009.1"/>
</dbReference>
<dbReference type="Pfam" id="PF01872">
    <property type="entry name" value="RibD_C"/>
    <property type="match status" value="1"/>
</dbReference>
<evidence type="ECO:0000313" key="2">
    <source>
        <dbReference type="EMBL" id="MBO2450057.1"/>
    </source>
</evidence>
<proteinExistence type="predicted"/>
<accession>A0A939PC18</accession>
<dbReference type="GO" id="GO:0008703">
    <property type="term" value="F:5-amino-6-(5-phosphoribosylamino)uracil reductase activity"/>
    <property type="evidence" value="ECO:0007669"/>
    <property type="project" value="InterPro"/>
</dbReference>
<sequence>MGKVIVMEFITLDGVIDDPDGSGGTAFGGWAFRHGPEAVAGDKFQLGTILDTGVMLLGRVTWQLFTHIWPGREDEFSQKMNAIPKLVASRTLDDLSAWNNSALLDGDLVEAVTKISRDQDIVITGSAAIVEALRERDLVDQYRLMVFPTVVGQGRRLFDGAGPIELELTKAEQAGAGVRMVYDRPEGDRR</sequence>
<dbReference type="InterPro" id="IPR002734">
    <property type="entry name" value="RibDG_C"/>
</dbReference>
<organism evidence="2 3">
    <name type="scientific">Actinomadura barringtoniae</name>
    <dbReference type="NCBI Taxonomy" id="1427535"/>
    <lineage>
        <taxon>Bacteria</taxon>
        <taxon>Bacillati</taxon>
        <taxon>Actinomycetota</taxon>
        <taxon>Actinomycetes</taxon>
        <taxon>Streptosporangiales</taxon>
        <taxon>Thermomonosporaceae</taxon>
        <taxon>Actinomadura</taxon>
    </lineage>
</organism>
<keyword evidence="3" id="KW-1185">Reference proteome</keyword>
<comment type="caution">
    <text evidence="2">The sequence shown here is derived from an EMBL/GenBank/DDBJ whole genome shotgun (WGS) entry which is preliminary data.</text>
</comment>
<protein>
    <submittedName>
        <fullName evidence="2">Dihydrofolate reductase family protein</fullName>
    </submittedName>
</protein>
<dbReference type="EMBL" id="JAGEOJ010000009">
    <property type="protein sequence ID" value="MBO2450057.1"/>
    <property type="molecule type" value="Genomic_DNA"/>
</dbReference>
<evidence type="ECO:0000313" key="3">
    <source>
        <dbReference type="Proteomes" id="UP000669179"/>
    </source>
</evidence>
<gene>
    <name evidence="2" type="ORF">J4573_23340</name>
</gene>
<reference evidence="2" key="1">
    <citation type="submission" date="2021-03" db="EMBL/GenBank/DDBJ databases">
        <authorList>
            <person name="Kanchanasin P."/>
            <person name="Saeng-In P."/>
            <person name="Phongsopitanun W."/>
            <person name="Yuki M."/>
            <person name="Kudo T."/>
            <person name="Ohkuma M."/>
            <person name="Tanasupawat S."/>
        </authorList>
    </citation>
    <scope>NUCLEOTIDE SEQUENCE</scope>
    <source>
        <strain evidence="2">GKU 128</strain>
    </source>
</reference>
<evidence type="ECO:0000259" key="1">
    <source>
        <dbReference type="Pfam" id="PF01872"/>
    </source>
</evidence>
<feature type="domain" description="Bacterial bifunctional deaminase-reductase C-terminal" evidence="1">
    <location>
        <begin position="3"/>
        <end position="178"/>
    </location>
</feature>
<dbReference type="SUPFAM" id="SSF53597">
    <property type="entry name" value="Dihydrofolate reductase-like"/>
    <property type="match status" value="1"/>
</dbReference>
<dbReference type="Gene3D" id="3.40.430.10">
    <property type="entry name" value="Dihydrofolate Reductase, subunit A"/>
    <property type="match status" value="1"/>
</dbReference>